<evidence type="ECO:0000256" key="4">
    <source>
        <dbReference type="ARBA" id="ARBA00022729"/>
    </source>
</evidence>
<gene>
    <name evidence="9" type="ORF">BT67DRAFT_170681</name>
</gene>
<keyword evidence="10" id="KW-1185">Reference proteome</keyword>
<name>A0AAN6UE16_9PEZI</name>
<sequence length="176" mass="19199">MRFVAAWKPNNRPVQSFVPIARPKLLAISGRRRATGIVPCSLPSARRVDRPCPPCLTWRHGTGTLEVDSILAFLDVINNPLCTAPSERPSRLLSVLASTQGPNGPVQPCQSCRLPACVPADFGWHSSDHGRCCHSLKPTLPRCGPPDIPFWRPLRCGSCSLPVLSSLPAICRCYLN</sequence>
<evidence type="ECO:0000256" key="3">
    <source>
        <dbReference type="ARBA" id="ARBA00022723"/>
    </source>
</evidence>
<dbReference type="GO" id="GO:0004222">
    <property type="term" value="F:metalloendopeptidase activity"/>
    <property type="evidence" value="ECO:0007669"/>
    <property type="project" value="InterPro"/>
</dbReference>
<dbReference type="Proteomes" id="UP001304895">
    <property type="component" value="Unassembled WGS sequence"/>
</dbReference>
<dbReference type="AlphaFoldDB" id="A0AAN6UE16"/>
<evidence type="ECO:0000256" key="1">
    <source>
        <dbReference type="ARBA" id="ARBA00001947"/>
    </source>
</evidence>
<evidence type="ECO:0000256" key="5">
    <source>
        <dbReference type="ARBA" id="ARBA00022801"/>
    </source>
</evidence>
<keyword evidence="8" id="KW-0865">Zymogen</keyword>
<keyword evidence="3" id="KW-0479">Metal-binding</keyword>
<protein>
    <submittedName>
        <fullName evidence="9">Uncharacterized protein</fullName>
    </submittedName>
</protein>
<keyword evidence="4" id="KW-0732">Signal</keyword>
<dbReference type="GO" id="GO:0031012">
    <property type="term" value="C:extracellular matrix"/>
    <property type="evidence" value="ECO:0007669"/>
    <property type="project" value="InterPro"/>
</dbReference>
<keyword evidence="2" id="KW-0645">Protease</keyword>
<accession>A0AAN6UE16</accession>
<keyword evidence="6" id="KW-0862">Zinc</keyword>
<evidence type="ECO:0000256" key="2">
    <source>
        <dbReference type="ARBA" id="ARBA00022670"/>
    </source>
</evidence>
<dbReference type="InterPro" id="IPR021158">
    <property type="entry name" value="Pept_M10A_Zn_BS"/>
</dbReference>
<reference evidence="9" key="2">
    <citation type="submission" date="2023-05" db="EMBL/GenBank/DDBJ databases">
        <authorList>
            <consortium name="Lawrence Berkeley National Laboratory"/>
            <person name="Steindorff A."/>
            <person name="Hensen N."/>
            <person name="Bonometti L."/>
            <person name="Westerberg I."/>
            <person name="Brannstrom I.O."/>
            <person name="Guillou S."/>
            <person name="Cros-Aarteil S."/>
            <person name="Calhoun S."/>
            <person name="Haridas S."/>
            <person name="Kuo A."/>
            <person name="Mondo S."/>
            <person name="Pangilinan J."/>
            <person name="Riley R."/>
            <person name="Labutti K."/>
            <person name="Andreopoulos B."/>
            <person name="Lipzen A."/>
            <person name="Chen C."/>
            <person name="Yanf M."/>
            <person name="Daum C."/>
            <person name="Ng V."/>
            <person name="Clum A."/>
            <person name="Ohm R."/>
            <person name="Martin F."/>
            <person name="Silar P."/>
            <person name="Natvig D."/>
            <person name="Lalanne C."/>
            <person name="Gautier V."/>
            <person name="Ament-Velasquez S.L."/>
            <person name="Kruys A."/>
            <person name="Hutchinson M.I."/>
            <person name="Powell A.J."/>
            <person name="Barry K."/>
            <person name="Miller A.N."/>
            <person name="Grigoriev I.V."/>
            <person name="Debuchy R."/>
            <person name="Gladieux P."/>
            <person name="Thoren M.H."/>
            <person name="Johannesson H."/>
        </authorList>
    </citation>
    <scope>NUCLEOTIDE SEQUENCE</scope>
    <source>
        <strain evidence="9">CBS 123565</strain>
    </source>
</reference>
<dbReference type="PROSITE" id="PS00546">
    <property type="entry name" value="CYSTEINE_SWITCH"/>
    <property type="match status" value="1"/>
</dbReference>
<evidence type="ECO:0000256" key="6">
    <source>
        <dbReference type="ARBA" id="ARBA00022833"/>
    </source>
</evidence>
<reference evidence="9" key="1">
    <citation type="journal article" date="2023" name="Mol. Phylogenet. Evol.">
        <title>Genome-scale phylogeny and comparative genomics of the fungal order Sordariales.</title>
        <authorList>
            <person name="Hensen N."/>
            <person name="Bonometti L."/>
            <person name="Westerberg I."/>
            <person name="Brannstrom I.O."/>
            <person name="Guillou S."/>
            <person name="Cros-Aarteil S."/>
            <person name="Calhoun S."/>
            <person name="Haridas S."/>
            <person name="Kuo A."/>
            <person name="Mondo S."/>
            <person name="Pangilinan J."/>
            <person name="Riley R."/>
            <person name="LaButti K."/>
            <person name="Andreopoulos B."/>
            <person name="Lipzen A."/>
            <person name="Chen C."/>
            <person name="Yan M."/>
            <person name="Daum C."/>
            <person name="Ng V."/>
            <person name="Clum A."/>
            <person name="Steindorff A."/>
            <person name="Ohm R.A."/>
            <person name="Martin F."/>
            <person name="Silar P."/>
            <person name="Natvig D.O."/>
            <person name="Lalanne C."/>
            <person name="Gautier V."/>
            <person name="Ament-Velasquez S.L."/>
            <person name="Kruys A."/>
            <person name="Hutchinson M.I."/>
            <person name="Powell A.J."/>
            <person name="Barry K."/>
            <person name="Miller A.N."/>
            <person name="Grigoriev I.V."/>
            <person name="Debuchy R."/>
            <person name="Gladieux P."/>
            <person name="Hiltunen Thoren M."/>
            <person name="Johannesson H."/>
        </authorList>
    </citation>
    <scope>NUCLEOTIDE SEQUENCE</scope>
    <source>
        <strain evidence="9">CBS 123565</strain>
    </source>
</reference>
<proteinExistence type="predicted"/>
<dbReference type="GO" id="GO:0006508">
    <property type="term" value="P:proteolysis"/>
    <property type="evidence" value="ECO:0007669"/>
    <property type="project" value="UniProtKB-KW"/>
</dbReference>
<comment type="cofactor">
    <cofactor evidence="1">
        <name>Zn(2+)</name>
        <dbReference type="ChEBI" id="CHEBI:29105"/>
    </cofactor>
</comment>
<dbReference type="GO" id="GO:0008270">
    <property type="term" value="F:zinc ion binding"/>
    <property type="evidence" value="ECO:0007669"/>
    <property type="project" value="InterPro"/>
</dbReference>
<evidence type="ECO:0000256" key="7">
    <source>
        <dbReference type="ARBA" id="ARBA00023049"/>
    </source>
</evidence>
<keyword evidence="5" id="KW-0378">Hydrolase</keyword>
<evidence type="ECO:0000256" key="8">
    <source>
        <dbReference type="ARBA" id="ARBA00023145"/>
    </source>
</evidence>
<comment type="caution">
    <text evidence="9">The sequence shown here is derived from an EMBL/GenBank/DDBJ whole genome shotgun (WGS) entry which is preliminary data.</text>
</comment>
<evidence type="ECO:0000313" key="9">
    <source>
        <dbReference type="EMBL" id="KAK4130949.1"/>
    </source>
</evidence>
<keyword evidence="7" id="KW-0482">Metalloprotease</keyword>
<evidence type="ECO:0000313" key="10">
    <source>
        <dbReference type="Proteomes" id="UP001304895"/>
    </source>
</evidence>
<organism evidence="9 10">
    <name type="scientific">Trichocladium antarcticum</name>
    <dbReference type="NCBI Taxonomy" id="1450529"/>
    <lineage>
        <taxon>Eukaryota</taxon>
        <taxon>Fungi</taxon>
        <taxon>Dikarya</taxon>
        <taxon>Ascomycota</taxon>
        <taxon>Pezizomycotina</taxon>
        <taxon>Sordariomycetes</taxon>
        <taxon>Sordariomycetidae</taxon>
        <taxon>Sordariales</taxon>
        <taxon>Chaetomiaceae</taxon>
        <taxon>Trichocladium</taxon>
    </lineage>
</organism>
<dbReference type="EMBL" id="MU853429">
    <property type="protein sequence ID" value="KAK4130949.1"/>
    <property type="molecule type" value="Genomic_DNA"/>
</dbReference>